<name>A0A918C7A5_9DEIO</name>
<dbReference type="AlphaFoldDB" id="A0A918C7A5"/>
<reference evidence="2" key="2">
    <citation type="submission" date="2020-09" db="EMBL/GenBank/DDBJ databases">
        <authorList>
            <person name="Sun Q."/>
            <person name="Ohkuma M."/>
        </authorList>
    </citation>
    <scope>NUCLEOTIDE SEQUENCE</scope>
    <source>
        <strain evidence="2">JCM 31311</strain>
    </source>
</reference>
<dbReference type="EMBL" id="BMQL01000011">
    <property type="protein sequence ID" value="GGR09479.1"/>
    <property type="molecule type" value="Genomic_DNA"/>
</dbReference>
<feature type="chain" id="PRO_5037617568" evidence="1">
    <location>
        <begin position="27"/>
        <end position="391"/>
    </location>
</feature>
<keyword evidence="1" id="KW-0732">Signal</keyword>
<sequence length="391" mass="39612">MRTMNKFILMSSLALGSILTACGNGAPVTPAPDAAAPVLRIVSPLGNATVSPGTGVQGTATPLNTGAGFVINLELVTRDDTKVKVREATVGPGTTGVRHEDLLGQANPDFPGLTVSADTDLIKPDGGLILKGTNLAALFNVAGTDDTPGPGVTVWAGWHVLESLPVGVTGFTLTASVKDEAGRITQDKVNVRVKDGPRTAGQDLTPAPTPVTAHATDDVDGPEVSLIAPRVPTSISTGPSGTPPANTGSLFFIQVSATDRSRAGIGVREGLIFDPTKIANPKTGTVAGPNSFYPGLELSFDVPLIQPNGNRVAAGANLAPLFDVAGSEIGADGLVRTTADWVVGGSLDLPAGKTSVTITARVTDNAGKTTTTHEVVGVSAVVNGQDLTSTP</sequence>
<comment type="caution">
    <text evidence="2">The sequence shown here is derived from an EMBL/GenBank/DDBJ whole genome shotgun (WGS) entry which is preliminary data.</text>
</comment>
<keyword evidence="3" id="KW-1185">Reference proteome</keyword>
<feature type="signal peptide" evidence="1">
    <location>
        <begin position="1"/>
        <end position="26"/>
    </location>
</feature>
<gene>
    <name evidence="2" type="ORF">GCM10008957_22760</name>
</gene>
<dbReference type="Proteomes" id="UP000603865">
    <property type="component" value="Unassembled WGS sequence"/>
</dbReference>
<reference evidence="2" key="1">
    <citation type="journal article" date="2014" name="Int. J. Syst. Evol. Microbiol.">
        <title>Complete genome sequence of Corynebacterium casei LMG S-19264T (=DSM 44701T), isolated from a smear-ripened cheese.</title>
        <authorList>
            <consortium name="US DOE Joint Genome Institute (JGI-PGF)"/>
            <person name="Walter F."/>
            <person name="Albersmeier A."/>
            <person name="Kalinowski J."/>
            <person name="Ruckert C."/>
        </authorList>
    </citation>
    <scope>NUCLEOTIDE SEQUENCE</scope>
    <source>
        <strain evidence="2">JCM 31311</strain>
    </source>
</reference>
<proteinExistence type="predicted"/>
<evidence type="ECO:0000256" key="1">
    <source>
        <dbReference type="SAM" id="SignalP"/>
    </source>
</evidence>
<protein>
    <submittedName>
        <fullName evidence="2">Uncharacterized protein</fullName>
    </submittedName>
</protein>
<evidence type="ECO:0000313" key="2">
    <source>
        <dbReference type="EMBL" id="GGR09479.1"/>
    </source>
</evidence>
<dbReference type="PROSITE" id="PS51257">
    <property type="entry name" value="PROKAR_LIPOPROTEIN"/>
    <property type="match status" value="1"/>
</dbReference>
<accession>A0A918C7A5</accession>
<evidence type="ECO:0000313" key="3">
    <source>
        <dbReference type="Proteomes" id="UP000603865"/>
    </source>
</evidence>
<organism evidence="2 3">
    <name type="scientific">Deinococcus ruber</name>
    <dbReference type="NCBI Taxonomy" id="1848197"/>
    <lineage>
        <taxon>Bacteria</taxon>
        <taxon>Thermotogati</taxon>
        <taxon>Deinococcota</taxon>
        <taxon>Deinococci</taxon>
        <taxon>Deinococcales</taxon>
        <taxon>Deinococcaceae</taxon>
        <taxon>Deinococcus</taxon>
    </lineage>
</organism>